<dbReference type="InterPro" id="IPR051082">
    <property type="entry name" value="Pentapeptide-BTB/POZ_domain"/>
</dbReference>
<proteinExistence type="predicted"/>
<dbReference type="RefSeq" id="WP_195897279.1">
    <property type="nucleotide sequence ID" value="NZ_JADOGI010000064.1"/>
</dbReference>
<organism evidence="2 3">
    <name type="scientific">Nonomuraea cypriaca</name>
    <dbReference type="NCBI Taxonomy" id="1187855"/>
    <lineage>
        <taxon>Bacteria</taxon>
        <taxon>Bacillati</taxon>
        <taxon>Actinomycetota</taxon>
        <taxon>Actinomycetes</taxon>
        <taxon>Streptosporangiales</taxon>
        <taxon>Streptosporangiaceae</taxon>
        <taxon>Nonomuraea</taxon>
    </lineage>
</organism>
<evidence type="ECO:0000256" key="1">
    <source>
        <dbReference type="SAM" id="Phobius"/>
    </source>
</evidence>
<dbReference type="EMBL" id="JADOGI010000064">
    <property type="protein sequence ID" value="MBF8188325.1"/>
    <property type="molecule type" value="Genomic_DNA"/>
</dbReference>
<dbReference type="Pfam" id="PF00805">
    <property type="entry name" value="Pentapeptide"/>
    <property type="match status" value="4"/>
</dbReference>
<reference evidence="2" key="1">
    <citation type="submission" date="2020-11" db="EMBL/GenBank/DDBJ databases">
        <title>Whole-genome analyses of Nonomuraea sp. K274.</title>
        <authorList>
            <person name="Veyisoglu A."/>
        </authorList>
    </citation>
    <scope>NUCLEOTIDE SEQUENCE</scope>
    <source>
        <strain evidence="2">K274</strain>
    </source>
</reference>
<keyword evidence="3" id="KW-1185">Reference proteome</keyword>
<gene>
    <name evidence="2" type="ORF">ITP53_21835</name>
</gene>
<dbReference type="Gene3D" id="2.160.20.80">
    <property type="entry name" value="E3 ubiquitin-protein ligase SopA"/>
    <property type="match status" value="2"/>
</dbReference>
<sequence length="353" mass="37811">MTGDWKASSGWLAWFTALGTFLAGIGTAAALFFASLSARGALEAVAVSRDQLDQARDAERSEQFANALGQLSSKSLPVRLSGIYTMERVAADSVRDQPTIVEALCAFVRSTTRGLRPRGDDPIAARPELDTQAILNVIGRRKERKQPDVVDLRQAYLAGAVLDTARLPYADLSGATLNSATFKSADMRNARLRDARLKRADLNLAVLDHAELREAQLQGADLIAAKMTGARLGGARVTRAKLHGAVLNAARLADTDFTRSDLRGARLVNAIGPGAKFVRTDLSGADLTGANLAGADFKRVKMVETNLGSADLTNARNLTLAQLRTARGINASTRLPERFGWSEGAGVWEKTEP</sequence>
<keyword evidence="1" id="KW-1133">Transmembrane helix</keyword>
<dbReference type="PANTHER" id="PTHR14136">
    <property type="entry name" value="BTB_POZ DOMAIN-CONTAINING PROTEIN KCTD9"/>
    <property type="match status" value="1"/>
</dbReference>
<dbReference type="AlphaFoldDB" id="A0A931AB47"/>
<feature type="transmembrane region" description="Helical" evidence="1">
    <location>
        <begin position="12"/>
        <end position="34"/>
    </location>
</feature>
<evidence type="ECO:0000313" key="2">
    <source>
        <dbReference type="EMBL" id="MBF8188325.1"/>
    </source>
</evidence>
<evidence type="ECO:0000313" key="3">
    <source>
        <dbReference type="Proteomes" id="UP000605361"/>
    </source>
</evidence>
<dbReference type="InterPro" id="IPR001646">
    <property type="entry name" value="5peptide_repeat"/>
</dbReference>
<comment type="caution">
    <text evidence="2">The sequence shown here is derived from an EMBL/GenBank/DDBJ whole genome shotgun (WGS) entry which is preliminary data.</text>
</comment>
<dbReference type="SUPFAM" id="SSF141571">
    <property type="entry name" value="Pentapeptide repeat-like"/>
    <property type="match status" value="1"/>
</dbReference>
<dbReference type="Proteomes" id="UP000605361">
    <property type="component" value="Unassembled WGS sequence"/>
</dbReference>
<accession>A0A931AB47</accession>
<keyword evidence="1" id="KW-0812">Transmembrane</keyword>
<dbReference type="PANTHER" id="PTHR14136:SF17">
    <property type="entry name" value="BTB_POZ DOMAIN-CONTAINING PROTEIN KCTD9"/>
    <property type="match status" value="1"/>
</dbReference>
<name>A0A931AB47_9ACTN</name>
<protein>
    <submittedName>
        <fullName evidence="2">Pentapeptide repeat-containing protein</fullName>
    </submittedName>
</protein>
<keyword evidence="1" id="KW-0472">Membrane</keyword>